<organism evidence="1 2">
    <name type="scientific">Paludisphaera mucosa</name>
    <dbReference type="NCBI Taxonomy" id="3030827"/>
    <lineage>
        <taxon>Bacteria</taxon>
        <taxon>Pseudomonadati</taxon>
        <taxon>Planctomycetota</taxon>
        <taxon>Planctomycetia</taxon>
        <taxon>Isosphaerales</taxon>
        <taxon>Isosphaeraceae</taxon>
        <taxon>Paludisphaera</taxon>
    </lineage>
</organism>
<name>A0ABT6F7V0_9BACT</name>
<comment type="caution">
    <text evidence="1">The sequence shown here is derived from an EMBL/GenBank/DDBJ whole genome shotgun (WGS) entry which is preliminary data.</text>
</comment>
<protein>
    <submittedName>
        <fullName evidence="1">Uncharacterized protein</fullName>
    </submittedName>
</protein>
<sequence length="286" mass="33054">MIRTGYLRWEIDVVDERCAQDPYAREVVFLARPTHRVVRVRTTNHADAAARFVRGEAAYDSVLKTFDNRRGEVDLTIPDVGPRRYRYSESDRMKMLRYWMEKLQREAAAFANEVVAAASSFTQLVIASQALRSGYAKLVENEIFRVIEGKSQPQATSEEPIRIDAADYQQGVPELVAAELVRDVVEPDEFHEFCQFDCLTVRNGDKYYRIPRRPHGLIEVWDVETKRAICRLCVVFQDPGMPPSDEVVMKYLLAKHQPDMLWQTGVRFAPPKGRFEVTPPRRWSVD</sequence>
<reference evidence="1 2" key="1">
    <citation type="submission" date="2023-03" db="EMBL/GenBank/DDBJ databases">
        <title>Paludisphaera mucosa sp. nov. a novel planctomycete from northern fen.</title>
        <authorList>
            <person name="Ivanova A."/>
        </authorList>
    </citation>
    <scope>NUCLEOTIDE SEQUENCE [LARGE SCALE GENOMIC DNA]</scope>
    <source>
        <strain evidence="1 2">Pla2</strain>
    </source>
</reference>
<dbReference type="EMBL" id="JARRAG010000001">
    <property type="protein sequence ID" value="MDG3003666.1"/>
    <property type="molecule type" value="Genomic_DNA"/>
</dbReference>
<dbReference type="Proteomes" id="UP001216907">
    <property type="component" value="Unassembled WGS sequence"/>
</dbReference>
<accession>A0ABT6F7V0</accession>
<gene>
    <name evidence="1" type="ORF">PZE19_07790</name>
</gene>
<keyword evidence="2" id="KW-1185">Reference proteome</keyword>
<proteinExistence type="predicted"/>
<evidence type="ECO:0000313" key="1">
    <source>
        <dbReference type="EMBL" id="MDG3003666.1"/>
    </source>
</evidence>
<dbReference type="RefSeq" id="WP_277860016.1">
    <property type="nucleotide sequence ID" value="NZ_JARRAG010000001.1"/>
</dbReference>
<evidence type="ECO:0000313" key="2">
    <source>
        <dbReference type="Proteomes" id="UP001216907"/>
    </source>
</evidence>